<evidence type="ECO:0000256" key="5">
    <source>
        <dbReference type="SAM" id="MobiDB-lite"/>
    </source>
</evidence>
<organism evidence="7 8">
    <name type="scientific">Rubellimicrobium mesophilum DSM 19309</name>
    <dbReference type="NCBI Taxonomy" id="442562"/>
    <lineage>
        <taxon>Bacteria</taxon>
        <taxon>Pseudomonadati</taxon>
        <taxon>Pseudomonadota</taxon>
        <taxon>Alphaproteobacteria</taxon>
        <taxon>Rhodobacterales</taxon>
        <taxon>Roseobacteraceae</taxon>
        <taxon>Rubellimicrobium</taxon>
    </lineage>
</organism>
<evidence type="ECO:0000259" key="6">
    <source>
        <dbReference type="Pfam" id="PF07167"/>
    </source>
</evidence>
<dbReference type="PANTHER" id="PTHR36837:SF5">
    <property type="entry name" value="POLY-3-HYDROXYBUTYRATE SYNTHASE"/>
    <property type="match status" value="1"/>
</dbReference>
<dbReference type="RefSeq" id="WP_082484432.1">
    <property type="nucleotide sequence ID" value="NZ_KK088615.1"/>
</dbReference>
<keyword evidence="2" id="KW-0963">Cytoplasm</keyword>
<comment type="subcellular location">
    <subcellularLocation>
        <location evidence="1">Cytoplasm</location>
    </subcellularLocation>
</comment>
<evidence type="ECO:0000256" key="1">
    <source>
        <dbReference type="ARBA" id="ARBA00004496"/>
    </source>
</evidence>
<keyword evidence="4" id="KW-0012">Acyltransferase</keyword>
<protein>
    <submittedName>
        <fullName evidence="7">Polyhydroxyalkanoic acid synthase</fullName>
    </submittedName>
</protein>
<gene>
    <name evidence="7" type="ORF">Rumeso_00167</name>
</gene>
<dbReference type="InterPro" id="IPR010941">
    <property type="entry name" value="PhaC_N"/>
</dbReference>
<dbReference type="AlphaFoldDB" id="A0A017HVY8"/>
<feature type="domain" description="Poly-beta-hydroxybutyrate polymerase N-terminal" evidence="6">
    <location>
        <begin position="112"/>
        <end position="284"/>
    </location>
</feature>
<accession>A0A017HVY8</accession>
<dbReference type="GO" id="GO:0016746">
    <property type="term" value="F:acyltransferase activity"/>
    <property type="evidence" value="ECO:0007669"/>
    <property type="project" value="UniProtKB-KW"/>
</dbReference>
<dbReference type="NCBIfam" id="TIGR01838">
    <property type="entry name" value="PHA_synth_I"/>
    <property type="match status" value="1"/>
</dbReference>
<feature type="region of interest" description="Disordered" evidence="5">
    <location>
        <begin position="575"/>
        <end position="605"/>
    </location>
</feature>
<evidence type="ECO:0000313" key="8">
    <source>
        <dbReference type="Proteomes" id="UP000019666"/>
    </source>
</evidence>
<sequence length="605" mass="67294">MATDLPEAGDGLGQKGRNLELFEANLKKIDDLTKRLVAVMAKRRKVPQALQGPGQDIYLKAATAWMSEAMKHPAKIIELQAGYWGRTLATFAEAQAALAKGEFRAPEDPGPKDKRFANPLWDTHPWFNLIKKQYLTNAEAMQEAVRQVEGLTPREKKKLEYFSRQIVDMLAPTNFLATNPDALEKAVATEGQSLVDGLENLVHDLERNDGELIVRLADEDAFTVGGNIATSPGEVVHRNRMFELIQYKPTTEQVREVPLLIFPPWINKFYILDLKPQNSLIKWIVDQGFTLFVVSWVNPDASYKDVALGDYIEDGFFAALREVKAICGTDVVNAVGYCIAGTTLSLTLALMDKRGDRTVNSATFLTTLTDFSDQGEMAVFLDDDFVDGIETESTQKGILESFYMARTFSYLRSNDLIYQPAIRSYMMGETPPAFDLLYWNGDGTNLPARMAVEYLRGLCQSDRFATTGYPILGETVRISEVKVPLCAIACETDHIAGWKSSYRGVQAMGSEDKTFILSESGHIAGIVNPPTKKKYGHWINSDLSLSPEEWLQKAEKHPGSWWPRWTEWLAQRSGGMVPAREPGDAAHPPLAPAPGTYVTAQPDAA</sequence>
<keyword evidence="8" id="KW-1185">Reference proteome</keyword>
<dbReference type="OrthoDB" id="7208816at2"/>
<dbReference type="GO" id="GO:0005737">
    <property type="term" value="C:cytoplasm"/>
    <property type="evidence" value="ECO:0007669"/>
    <property type="project" value="UniProtKB-SubCell"/>
</dbReference>
<dbReference type="SUPFAM" id="SSF53474">
    <property type="entry name" value="alpha/beta-Hydrolases"/>
    <property type="match status" value="1"/>
</dbReference>
<proteinExistence type="predicted"/>
<dbReference type="PATRIC" id="fig|442562.3.peg.168"/>
<dbReference type="GO" id="GO:0042619">
    <property type="term" value="P:poly-hydroxybutyrate biosynthetic process"/>
    <property type="evidence" value="ECO:0007669"/>
    <property type="project" value="InterPro"/>
</dbReference>
<dbReference type="EMBL" id="AOSK01000005">
    <property type="protein sequence ID" value="EYD78338.1"/>
    <property type="molecule type" value="Genomic_DNA"/>
</dbReference>
<comment type="caution">
    <text evidence="7">The sequence shown here is derived from an EMBL/GenBank/DDBJ whole genome shotgun (WGS) entry which is preliminary data.</text>
</comment>
<reference evidence="7 8" key="1">
    <citation type="submission" date="2013-02" db="EMBL/GenBank/DDBJ databases">
        <authorList>
            <person name="Fiebig A."/>
            <person name="Goeker M."/>
            <person name="Klenk H.-P.P."/>
        </authorList>
    </citation>
    <scope>NUCLEOTIDE SEQUENCE [LARGE SCALE GENOMIC DNA]</scope>
    <source>
        <strain evidence="7 8">DSM 19309</strain>
    </source>
</reference>
<dbReference type="Proteomes" id="UP000019666">
    <property type="component" value="Unassembled WGS sequence"/>
</dbReference>
<evidence type="ECO:0000256" key="4">
    <source>
        <dbReference type="ARBA" id="ARBA00023315"/>
    </source>
</evidence>
<evidence type="ECO:0000256" key="3">
    <source>
        <dbReference type="ARBA" id="ARBA00022679"/>
    </source>
</evidence>
<dbReference type="Pfam" id="PF07167">
    <property type="entry name" value="PhaC_N"/>
    <property type="match status" value="1"/>
</dbReference>
<dbReference type="STRING" id="442562.Rumeso_00167"/>
<name>A0A017HVY8_9RHOB</name>
<dbReference type="InterPro" id="IPR010963">
    <property type="entry name" value="PHA_synth_I"/>
</dbReference>
<evidence type="ECO:0000313" key="7">
    <source>
        <dbReference type="EMBL" id="EYD78338.1"/>
    </source>
</evidence>
<evidence type="ECO:0000256" key="2">
    <source>
        <dbReference type="ARBA" id="ARBA00022490"/>
    </source>
</evidence>
<dbReference type="HOGENOM" id="CLU_017387_1_0_5"/>
<dbReference type="PANTHER" id="PTHR36837">
    <property type="entry name" value="POLY(3-HYDROXYALKANOATE) POLYMERASE SUBUNIT PHAC"/>
    <property type="match status" value="1"/>
</dbReference>
<dbReference type="InterPro" id="IPR051321">
    <property type="entry name" value="PHA/PHB_synthase"/>
</dbReference>
<keyword evidence="3" id="KW-0808">Transferase</keyword>
<dbReference type="InterPro" id="IPR029058">
    <property type="entry name" value="AB_hydrolase_fold"/>
</dbReference>